<protein>
    <submittedName>
        <fullName evidence="2">Uncharacterized protein</fullName>
    </submittedName>
</protein>
<dbReference type="EMBL" id="JAQQWK010000010">
    <property type="protein sequence ID" value="KAK8030191.1"/>
    <property type="molecule type" value="Genomic_DNA"/>
</dbReference>
<keyword evidence="3" id="KW-1185">Reference proteome</keyword>
<evidence type="ECO:0000313" key="2">
    <source>
        <dbReference type="EMBL" id="KAK8030191.1"/>
    </source>
</evidence>
<feature type="region of interest" description="Disordered" evidence="1">
    <location>
        <begin position="50"/>
        <end position="70"/>
    </location>
</feature>
<evidence type="ECO:0000256" key="1">
    <source>
        <dbReference type="SAM" id="MobiDB-lite"/>
    </source>
</evidence>
<proteinExistence type="predicted"/>
<name>A0ABR1SEC6_9PEZI</name>
<feature type="compositionally biased region" description="Basic and acidic residues" evidence="1">
    <location>
        <begin position="61"/>
        <end position="70"/>
    </location>
</feature>
<evidence type="ECO:0000313" key="3">
    <source>
        <dbReference type="Proteomes" id="UP001444661"/>
    </source>
</evidence>
<organism evidence="2 3">
    <name type="scientific">Apiospora rasikravindrae</name>
    <dbReference type="NCBI Taxonomy" id="990691"/>
    <lineage>
        <taxon>Eukaryota</taxon>
        <taxon>Fungi</taxon>
        <taxon>Dikarya</taxon>
        <taxon>Ascomycota</taxon>
        <taxon>Pezizomycotina</taxon>
        <taxon>Sordariomycetes</taxon>
        <taxon>Xylariomycetidae</taxon>
        <taxon>Amphisphaeriales</taxon>
        <taxon>Apiosporaceae</taxon>
        <taxon>Apiospora</taxon>
    </lineage>
</organism>
<reference evidence="2 3" key="1">
    <citation type="submission" date="2023-01" db="EMBL/GenBank/DDBJ databases">
        <title>Analysis of 21 Apiospora genomes using comparative genomics revels a genus with tremendous synthesis potential of carbohydrate active enzymes and secondary metabolites.</title>
        <authorList>
            <person name="Sorensen T."/>
        </authorList>
    </citation>
    <scope>NUCLEOTIDE SEQUENCE [LARGE SCALE GENOMIC DNA]</scope>
    <source>
        <strain evidence="2 3">CBS 33761</strain>
    </source>
</reference>
<sequence>MSDTYKSNLVTTTNRAEAKTEIWKQYARNAQWIAVTKDVVRIKSLLAVRDKAPARSQAQREGGEHDDDPK</sequence>
<accession>A0ABR1SEC6</accession>
<comment type="caution">
    <text evidence="2">The sequence shown here is derived from an EMBL/GenBank/DDBJ whole genome shotgun (WGS) entry which is preliminary data.</text>
</comment>
<gene>
    <name evidence="2" type="ORF">PG993_011482</name>
</gene>
<dbReference type="Proteomes" id="UP001444661">
    <property type="component" value="Unassembled WGS sequence"/>
</dbReference>